<reference evidence="2" key="1">
    <citation type="journal article" date="2019" name="Int. J. Syst. Evol. Microbiol.">
        <title>The Global Catalogue of Microorganisms (GCM) 10K type strain sequencing project: providing services to taxonomists for standard genome sequencing and annotation.</title>
        <authorList>
            <consortium name="The Broad Institute Genomics Platform"/>
            <consortium name="The Broad Institute Genome Sequencing Center for Infectious Disease"/>
            <person name="Wu L."/>
            <person name="Ma J."/>
        </authorList>
    </citation>
    <scope>NUCLEOTIDE SEQUENCE [LARGE SCALE GENOMIC DNA]</scope>
    <source>
        <strain evidence="2">CGMCC 4.7638</strain>
    </source>
</reference>
<accession>A0ABW5HRM8</accession>
<evidence type="ECO:0000313" key="2">
    <source>
        <dbReference type="Proteomes" id="UP001597542"/>
    </source>
</evidence>
<protein>
    <submittedName>
        <fullName evidence="1">Uncharacterized protein</fullName>
    </submittedName>
</protein>
<proteinExistence type="predicted"/>
<sequence length="159" mass="17646">MLLPIRQQHRPGPCVREVDVHPGNQANPRCGLTGAADSVRLAGLAAGVYPSGLRRDVEWALFLVGRSGSFSGWQVLLKGSTVSQSKAKTKALISVLNEHSTGMTYDELTEEAGLHKVDAYAEFRSLRQKKVILGRHEKRDEDRSVRFYLYLAENFPAPQ</sequence>
<comment type="caution">
    <text evidence="1">The sequence shown here is derived from an EMBL/GenBank/DDBJ whole genome shotgun (WGS) entry which is preliminary data.</text>
</comment>
<name>A0ABW5HRM8_9PSEU</name>
<gene>
    <name evidence="1" type="ORF">ACFSUT_05305</name>
</gene>
<dbReference type="Proteomes" id="UP001597542">
    <property type="component" value="Unassembled WGS sequence"/>
</dbReference>
<dbReference type="RefSeq" id="WP_344277901.1">
    <property type="nucleotide sequence ID" value="NZ_BAAAHV010000013.1"/>
</dbReference>
<dbReference type="EMBL" id="JBHUKQ010000004">
    <property type="protein sequence ID" value="MFD2479679.1"/>
    <property type="molecule type" value="Genomic_DNA"/>
</dbReference>
<evidence type="ECO:0000313" key="1">
    <source>
        <dbReference type="EMBL" id="MFD2479679.1"/>
    </source>
</evidence>
<keyword evidence="2" id="KW-1185">Reference proteome</keyword>
<organism evidence="1 2">
    <name type="scientific">Amycolatopsis albidoflavus</name>
    <dbReference type="NCBI Taxonomy" id="102226"/>
    <lineage>
        <taxon>Bacteria</taxon>
        <taxon>Bacillati</taxon>
        <taxon>Actinomycetota</taxon>
        <taxon>Actinomycetes</taxon>
        <taxon>Pseudonocardiales</taxon>
        <taxon>Pseudonocardiaceae</taxon>
        <taxon>Amycolatopsis</taxon>
    </lineage>
</organism>